<dbReference type="Pfam" id="PF13546">
    <property type="entry name" value="DDE_5"/>
    <property type="match status" value="1"/>
</dbReference>
<dbReference type="Gene3D" id="3.90.350.10">
    <property type="entry name" value="Transposase Inhibitor Protein From Tn5, Chain A, domain 1"/>
    <property type="match status" value="1"/>
</dbReference>
<organism evidence="2 3">
    <name type="scientific">Acetoanaerobium pronyense</name>
    <dbReference type="NCBI Taxonomy" id="1482736"/>
    <lineage>
        <taxon>Bacteria</taxon>
        <taxon>Bacillati</taxon>
        <taxon>Bacillota</taxon>
        <taxon>Clostridia</taxon>
        <taxon>Peptostreptococcales</taxon>
        <taxon>Filifactoraceae</taxon>
        <taxon>Acetoanaerobium</taxon>
    </lineage>
</organism>
<dbReference type="InterPro" id="IPR012337">
    <property type="entry name" value="RNaseH-like_sf"/>
</dbReference>
<gene>
    <name evidence="2" type="ORF">J2Z35_000859</name>
</gene>
<protein>
    <recommendedName>
        <fullName evidence="1">Transposase IS701-like DDE domain-containing protein</fullName>
    </recommendedName>
</protein>
<dbReference type="RefSeq" id="WP_209659746.1">
    <property type="nucleotide sequence ID" value="NZ_JAGGLI010000007.1"/>
</dbReference>
<dbReference type="PANTHER" id="PTHR33258:SF1">
    <property type="entry name" value="TRANSPOSASE INSL FOR INSERTION SEQUENCE ELEMENT IS186A-RELATED"/>
    <property type="match status" value="1"/>
</dbReference>
<dbReference type="Pfam" id="PF04693">
    <property type="entry name" value="DDE_Tnp_2"/>
    <property type="match status" value="1"/>
</dbReference>
<evidence type="ECO:0000313" key="2">
    <source>
        <dbReference type="EMBL" id="MBP2027065.1"/>
    </source>
</evidence>
<evidence type="ECO:0000313" key="3">
    <source>
        <dbReference type="Proteomes" id="UP001314903"/>
    </source>
</evidence>
<dbReference type="InterPro" id="IPR006783">
    <property type="entry name" value="Transposase_ISC1217"/>
</dbReference>
<accession>A0ABS4KH24</accession>
<name>A0ABS4KH24_9FIRM</name>
<dbReference type="InterPro" id="IPR038721">
    <property type="entry name" value="IS701-like_DDE_dom"/>
</dbReference>
<evidence type="ECO:0000259" key="1">
    <source>
        <dbReference type="Pfam" id="PF13546"/>
    </source>
</evidence>
<dbReference type="EMBL" id="JAGGLI010000007">
    <property type="protein sequence ID" value="MBP2027065.1"/>
    <property type="molecule type" value="Genomic_DNA"/>
</dbReference>
<comment type="caution">
    <text evidence="2">The sequence shown here is derived from an EMBL/GenBank/DDBJ whole genome shotgun (WGS) entry which is preliminary data.</text>
</comment>
<dbReference type="SUPFAM" id="SSF53098">
    <property type="entry name" value="Ribonuclease H-like"/>
    <property type="match status" value="1"/>
</dbReference>
<sequence>MIQYNNSSEQTKIELFKAFSTLGIAKLLKESGIRKACGHSAYSVFKFLFSLVFQGKNLFRFLDSSRSGEAVSKNTYYRFLNEPTYNWNKFLSLLASKVIHAFSRLTRRERVKVLILDDSIVTRNRSKSVELLARIYDHVTHKYQKGFTMLTLGWSDGYSFVPTGFTLLSSANEKNRYQEINDDIDKRTNGYKRRKEALTQKPEAAIKLIKNALAYGIEADYVLMDTWFTNEPLIKSILKEGLDAIGMVRKGNARYHYQNQMYDLKELRKFVIKERGGSILGSVAVTTKEGIPVRIVFVRNRTNKKEWLAILSTDLMISDEEIVRIYGNRWGIEVFFKSAKSFMKLGSEFQGRSYDMFISHTTIVFCRYILLEWLRREENDTKTFGELFFRCCEDIQDIEYSTALQSLMGLFVEHIKSTTTKGKKLVQRQLQHWITQQASYIKALFAELCWES</sequence>
<keyword evidence="3" id="KW-1185">Reference proteome</keyword>
<proteinExistence type="predicted"/>
<dbReference type="PANTHER" id="PTHR33258">
    <property type="entry name" value="TRANSPOSASE INSL FOR INSERTION SEQUENCE ELEMENT IS186A-RELATED"/>
    <property type="match status" value="1"/>
</dbReference>
<feature type="domain" description="Transposase IS701-like DDE" evidence="1">
    <location>
        <begin position="71"/>
        <end position="258"/>
    </location>
</feature>
<reference evidence="2 3" key="1">
    <citation type="submission" date="2021-03" db="EMBL/GenBank/DDBJ databases">
        <title>Genomic Encyclopedia of Type Strains, Phase IV (KMG-IV): sequencing the most valuable type-strain genomes for metagenomic binning, comparative biology and taxonomic classification.</title>
        <authorList>
            <person name="Goeker M."/>
        </authorList>
    </citation>
    <scope>NUCLEOTIDE SEQUENCE [LARGE SCALE GENOMIC DNA]</scope>
    <source>
        <strain evidence="2 3">DSM 27512</strain>
    </source>
</reference>
<dbReference type="Proteomes" id="UP001314903">
    <property type="component" value="Unassembled WGS sequence"/>
</dbReference>